<dbReference type="Proteomes" id="UP001152607">
    <property type="component" value="Unassembled WGS sequence"/>
</dbReference>
<dbReference type="AlphaFoldDB" id="A0A9W4XVH9"/>
<comment type="caution">
    <text evidence="2">The sequence shown here is derived from an EMBL/GenBank/DDBJ whole genome shotgun (WGS) entry which is preliminary data.</text>
</comment>
<name>A0A9W4XVH9_9PLEO</name>
<protein>
    <recommendedName>
        <fullName evidence="4">ATP-dependent DNA helicase</fullName>
    </recommendedName>
</protein>
<organism evidence="2 3">
    <name type="scientific">Periconia digitata</name>
    <dbReference type="NCBI Taxonomy" id="1303443"/>
    <lineage>
        <taxon>Eukaryota</taxon>
        <taxon>Fungi</taxon>
        <taxon>Dikarya</taxon>
        <taxon>Ascomycota</taxon>
        <taxon>Pezizomycotina</taxon>
        <taxon>Dothideomycetes</taxon>
        <taxon>Pleosporomycetidae</taxon>
        <taxon>Pleosporales</taxon>
        <taxon>Massarineae</taxon>
        <taxon>Periconiaceae</taxon>
        <taxon>Periconia</taxon>
    </lineage>
</organism>
<sequence length="536" mass="60001">MTSNPRHVVQTSTEAKIAYKRAGHGISYYKQRSLERGAQLDERATRFKEKEERRKFLQKKREEREAKERQARERNGVGLATQMIGYSHTQAQLKKGMEAFLGYSKRKTDEDRKAQEHKDAEMRRSIEALTEDMSKEPWDDQGDSALPDLDSTHGNRGDTWLDDDLDDDALIEAHDMALSDPVDPVPSFSTPATKVFAPQHPVQPARAQAPKKEEPGFIRLHGPIDKMIESALTKLPASLVEFLSEDTPTNQILWDPAVSLLHKLNPLGLPPHRLRIKVGCVAMLLRDLNSSGQSSKSQHLRVLRIDKDRLECLVLDGQLEGAKMFLTRTAFPACHHNNKLFPFQRLQFPIKVSTDYDSKKVINTTLPCSSKLPLVTKDISQASINMIKKPPLEAAATKSHTTSARNPGFRLPGIPASKVKPSVHMLSSEFDGWADFLDSSTQIARELDGDQTSRARPVDASTIPTTLDSCRHSSKDTAPLSPQDFDFSPSDLMAESSQNLLEAKQFSNKQPSKCKCIRSGFEKASKIVTEQSHHVL</sequence>
<feature type="region of interest" description="Disordered" evidence="1">
    <location>
        <begin position="45"/>
        <end position="75"/>
    </location>
</feature>
<keyword evidence="3" id="KW-1185">Reference proteome</keyword>
<evidence type="ECO:0000313" key="2">
    <source>
        <dbReference type="EMBL" id="CAI6334552.1"/>
    </source>
</evidence>
<proteinExistence type="predicted"/>
<feature type="region of interest" description="Disordered" evidence="1">
    <location>
        <begin position="130"/>
        <end position="158"/>
    </location>
</feature>
<evidence type="ECO:0000313" key="3">
    <source>
        <dbReference type="Proteomes" id="UP001152607"/>
    </source>
</evidence>
<dbReference type="OrthoDB" id="3691720at2759"/>
<accession>A0A9W4XVH9</accession>
<evidence type="ECO:0008006" key="4">
    <source>
        <dbReference type="Google" id="ProtNLM"/>
    </source>
</evidence>
<evidence type="ECO:0000256" key="1">
    <source>
        <dbReference type="SAM" id="MobiDB-lite"/>
    </source>
</evidence>
<reference evidence="2" key="1">
    <citation type="submission" date="2023-01" db="EMBL/GenBank/DDBJ databases">
        <authorList>
            <person name="Van Ghelder C."/>
            <person name="Rancurel C."/>
        </authorList>
    </citation>
    <scope>NUCLEOTIDE SEQUENCE</scope>
    <source>
        <strain evidence="2">CNCM I-4278</strain>
    </source>
</reference>
<dbReference type="EMBL" id="CAOQHR010000005">
    <property type="protein sequence ID" value="CAI6334552.1"/>
    <property type="molecule type" value="Genomic_DNA"/>
</dbReference>
<gene>
    <name evidence="2" type="ORF">PDIGIT_LOCUS7613</name>
</gene>